<keyword evidence="2" id="KW-0479">Metal-binding</keyword>
<dbReference type="Pfam" id="PF26519">
    <property type="entry name" value="BsaP"/>
    <property type="match status" value="1"/>
</dbReference>
<evidence type="ECO:0000313" key="10">
    <source>
        <dbReference type="Proteomes" id="UP000614047"/>
    </source>
</evidence>
<dbReference type="RefSeq" id="WP_197010331.1">
    <property type="nucleotide sequence ID" value="NZ_BAABES010000024.1"/>
</dbReference>
<evidence type="ECO:0000256" key="1">
    <source>
        <dbReference type="ARBA" id="ARBA00001915"/>
    </source>
</evidence>
<gene>
    <name evidence="9" type="ORF">IW256_001588</name>
</gene>
<dbReference type="AlphaFoldDB" id="A0A931DC67"/>
<keyword evidence="10" id="KW-1185">Reference proteome</keyword>
<proteinExistence type="inferred from homology"/>
<evidence type="ECO:0000256" key="4">
    <source>
        <dbReference type="ARBA" id="ARBA00023004"/>
    </source>
</evidence>
<sequence length="61" mass="6858">METYCDRCGEPARDGDHGTCRAARRMEPPRYCARCRRRMIVQVTPAGWTARCSEHGALSSA</sequence>
<comment type="similarity">
    <text evidence="6">Belongs to the BsaP family.</text>
</comment>
<dbReference type="InterPro" id="IPR058605">
    <property type="entry name" value="BsaP_C"/>
</dbReference>
<evidence type="ECO:0000256" key="3">
    <source>
        <dbReference type="ARBA" id="ARBA00022756"/>
    </source>
</evidence>
<comment type="function">
    <text evidence="5">Required for the activity of the biotin synthase BioB.</text>
</comment>
<accession>A0A931DC67</accession>
<dbReference type="Proteomes" id="UP000614047">
    <property type="component" value="Unassembled WGS sequence"/>
</dbReference>
<comment type="cofactor">
    <cofactor evidence="1">
        <name>iron-sulfur cluster</name>
        <dbReference type="ChEBI" id="CHEBI:30408"/>
    </cofactor>
</comment>
<evidence type="ECO:0000256" key="5">
    <source>
        <dbReference type="ARBA" id="ARBA00093761"/>
    </source>
</evidence>
<protein>
    <recommendedName>
        <fullName evidence="7">Biotin synthase auxiliary protein</fullName>
    </recommendedName>
</protein>
<keyword evidence="4" id="KW-0408">Iron</keyword>
<dbReference type="EMBL" id="JADOUA010000001">
    <property type="protein sequence ID" value="MBG6087475.1"/>
    <property type="molecule type" value="Genomic_DNA"/>
</dbReference>
<keyword evidence="3" id="KW-0093">Biotin biosynthesis</keyword>
<evidence type="ECO:0000259" key="8">
    <source>
        <dbReference type="Pfam" id="PF26519"/>
    </source>
</evidence>
<evidence type="ECO:0000256" key="2">
    <source>
        <dbReference type="ARBA" id="ARBA00022723"/>
    </source>
</evidence>
<evidence type="ECO:0000256" key="7">
    <source>
        <dbReference type="ARBA" id="ARBA00093796"/>
    </source>
</evidence>
<feature type="domain" description="Biotin synthase auxiliary protein C-terminal" evidence="8">
    <location>
        <begin position="39"/>
        <end position="61"/>
    </location>
</feature>
<evidence type="ECO:0000313" key="9">
    <source>
        <dbReference type="EMBL" id="MBG6087475.1"/>
    </source>
</evidence>
<organism evidence="9 10">
    <name type="scientific">Actinomadura viridis</name>
    <dbReference type="NCBI Taxonomy" id="58110"/>
    <lineage>
        <taxon>Bacteria</taxon>
        <taxon>Bacillati</taxon>
        <taxon>Actinomycetota</taxon>
        <taxon>Actinomycetes</taxon>
        <taxon>Streptosporangiales</taxon>
        <taxon>Thermomonosporaceae</taxon>
        <taxon>Actinomadura</taxon>
    </lineage>
</organism>
<reference evidence="9" key="1">
    <citation type="submission" date="2020-11" db="EMBL/GenBank/DDBJ databases">
        <title>Sequencing the genomes of 1000 actinobacteria strains.</title>
        <authorList>
            <person name="Klenk H.-P."/>
        </authorList>
    </citation>
    <scope>NUCLEOTIDE SEQUENCE</scope>
    <source>
        <strain evidence="9">DSM 43175</strain>
    </source>
</reference>
<name>A0A931DC67_9ACTN</name>
<evidence type="ECO:0000256" key="6">
    <source>
        <dbReference type="ARBA" id="ARBA00093780"/>
    </source>
</evidence>
<comment type="caution">
    <text evidence="9">The sequence shown here is derived from an EMBL/GenBank/DDBJ whole genome shotgun (WGS) entry which is preliminary data.</text>
</comment>